<evidence type="ECO:0000313" key="6">
    <source>
        <dbReference type="EMBL" id="MFA1541335.1"/>
    </source>
</evidence>
<evidence type="ECO:0000256" key="2">
    <source>
        <dbReference type="ARBA" id="ARBA00022741"/>
    </source>
</evidence>
<dbReference type="PROSITE" id="PS00108">
    <property type="entry name" value="PROTEIN_KINASE_ST"/>
    <property type="match status" value="1"/>
</dbReference>
<dbReference type="RefSeq" id="WP_371951481.1">
    <property type="nucleotide sequence ID" value="NZ_JAXCEI010000008.1"/>
</dbReference>
<comment type="caution">
    <text evidence="6">The sequence shown here is derived from an EMBL/GenBank/DDBJ whole genome shotgun (WGS) entry which is preliminary data.</text>
</comment>
<organism evidence="6 7">
    <name type="scientific">Actinomadura monticuli</name>
    <dbReference type="NCBI Taxonomy" id="3097367"/>
    <lineage>
        <taxon>Bacteria</taxon>
        <taxon>Bacillati</taxon>
        <taxon>Actinomycetota</taxon>
        <taxon>Actinomycetes</taxon>
        <taxon>Streptosporangiales</taxon>
        <taxon>Thermomonosporaceae</taxon>
        <taxon>Actinomadura</taxon>
    </lineage>
</organism>
<evidence type="ECO:0000256" key="4">
    <source>
        <dbReference type="ARBA" id="ARBA00022840"/>
    </source>
</evidence>
<dbReference type="Gene3D" id="1.10.510.10">
    <property type="entry name" value="Transferase(Phosphotransferase) domain 1"/>
    <property type="match status" value="1"/>
</dbReference>
<keyword evidence="4" id="KW-0067">ATP-binding</keyword>
<evidence type="ECO:0000259" key="5">
    <source>
        <dbReference type="PROSITE" id="PS50011"/>
    </source>
</evidence>
<dbReference type="PANTHER" id="PTHR43289:SF34">
    <property type="entry name" value="SERINE_THREONINE-PROTEIN KINASE YBDM-RELATED"/>
    <property type="match status" value="1"/>
</dbReference>
<dbReference type="InterPro" id="IPR008271">
    <property type="entry name" value="Ser/Thr_kinase_AS"/>
</dbReference>
<feature type="domain" description="Protein kinase" evidence="5">
    <location>
        <begin position="11"/>
        <end position="260"/>
    </location>
</feature>
<dbReference type="EMBL" id="JAXCEI010000008">
    <property type="protein sequence ID" value="MFA1541335.1"/>
    <property type="molecule type" value="Genomic_DNA"/>
</dbReference>
<dbReference type="InterPro" id="IPR011009">
    <property type="entry name" value="Kinase-like_dom_sf"/>
</dbReference>
<evidence type="ECO:0000313" key="7">
    <source>
        <dbReference type="Proteomes" id="UP001569963"/>
    </source>
</evidence>
<keyword evidence="7" id="KW-1185">Reference proteome</keyword>
<name>A0ABV4QF56_9ACTN</name>
<evidence type="ECO:0000256" key="1">
    <source>
        <dbReference type="ARBA" id="ARBA00022679"/>
    </source>
</evidence>
<dbReference type="CDD" id="cd14014">
    <property type="entry name" value="STKc_PknB_like"/>
    <property type="match status" value="1"/>
</dbReference>
<dbReference type="Gene3D" id="3.30.200.20">
    <property type="entry name" value="Phosphorylase Kinase, domain 1"/>
    <property type="match status" value="1"/>
</dbReference>
<dbReference type="Pfam" id="PF00069">
    <property type="entry name" value="Pkinase"/>
    <property type="match status" value="1"/>
</dbReference>
<dbReference type="GO" id="GO:0016301">
    <property type="term" value="F:kinase activity"/>
    <property type="evidence" value="ECO:0007669"/>
    <property type="project" value="UniProtKB-KW"/>
</dbReference>
<dbReference type="InterPro" id="IPR000719">
    <property type="entry name" value="Prot_kinase_dom"/>
</dbReference>
<keyword evidence="3 6" id="KW-0418">Kinase</keyword>
<evidence type="ECO:0000256" key="3">
    <source>
        <dbReference type="ARBA" id="ARBA00022777"/>
    </source>
</evidence>
<dbReference type="SUPFAM" id="SSF56112">
    <property type="entry name" value="Protein kinase-like (PK-like)"/>
    <property type="match status" value="1"/>
</dbReference>
<sequence length="588" mass="61450">MTPPGHRLPGFVELAKLGTGAQGEVVLARHQSGGGPVAIKYLATGLLGDPAARSVFRHEAQMLKRVINPHVARLLDYLESPWGAAIILEAVPGRPLRKVLDEHEGGLTAEAALATLKGSLLGLAAAHAVGVVHRDYKPGNVLVQDDGQSKLIDFGVAVLTGQGGQAGTPAYMSPEQWAGAAVSPATDLYAATCVFVECITGRKPFGGTTLAELKTAHEQGFTAFESVPGPLRPLVRRGLAKSPDDRAGSAYEFVSELESVAVRTYGPDWERRGFLALGAVAATVMTAVPLTMLGSALLAPGASATGAGAVASTAAGHVSAGLAQGATSVDVMAKTGASVSKGFLAKIGGAKGAAGIGVAGVGGVIAAWLFWPGPKVGGTSHAGVHAYFTNPGALLGQRYLPAAETPYIDFKYTLTPARAKTGTEVRLVEEFRGRTPGALYYTPSGERQCFGDKADPPKTHAYSWGIGLGKDQLDVKSTDYLTFYRMPPAKRNDIPQKLSGAVTLPVRGDTVGEHQPFVRAECATMSRWTTTTRIVLPDHKVLPPGRYLVTPHAPMKVTRAVREDEAIPPESAGARVDGTLPMIEILDD</sequence>
<gene>
    <name evidence="6" type="ORF">SM611_20615</name>
</gene>
<dbReference type="PROSITE" id="PS50011">
    <property type="entry name" value="PROTEIN_KINASE_DOM"/>
    <property type="match status" value="1"/>
</dbReference>
<dbReference type="PANTHER" id="PTHR43289">
    <property type="entry name" value="MITOGEN-ACTIVATED PROTEIN KINASE KINASE KINASE 20-RELATED"/>
    <property type="match status" value="1"/>
</dbReference>
<keyword evidence="1" id="KW-0808">Transferase</keyword>
<protein>
    <submittedName>
        <fullName evidence="6">Protein kinase</fullName>
    </submittedName>
</protein>
<keyword evidence="2" id="KW-0547">Nucleotide-binding</keyword>
<proteinExistence type="predicted"/>
<dbReference type="Proteomes" id="UP001569963">
    <property type="component" value="Unassembled WGS sequence"/>
</dbReference>
<reference evidence="6 7" key="1">
    <citation type="submission" date="2023-11" db="EMBL/GenBank/DDBJ databases">
        <title>Actinomadura monticuli sp. nov., isolated from volcanic ash.</title>
        <authorList>
            <person name="Lee S.D."/>
            <person name="Yang H."/>
            <person name="Kim I.S."/>
        </authorList>
    </citation>
    <scope>NUCLEOTIDE SEQUENCE [LARGE SCALE GENOMIC DNA]</scope>
    <source>
        <strain evidence="6 7">DLS-62</strain>
    </source>
</reference>
<accession>A0ABV4QF56</accession>